<dbReference type="RefSeq" id="WP_115834926.1">
    <property type="nucleotide sequence ID" value="NZ_CP025086.1"/>
</dbReference>
<gene>
    <name evidence="1" type="ORF">DES32_0331</name>
</gene>
<name>A0A3D9ZCB5_9HYPH</name>
<protein>
    <submittedName>
        <fullName evidence="1">Uncharacterized protein</fullName>
    </submittedName>
</protein>
<evidence type="ECO:0000313" key="1">
    <source>
        <dbReference type="EMBL" id="REF89116.1"/>
    </source>
</evidence>
<accession>A0A3D9ZCB5</accession>
<dbReference type="AlphaFoldDB" id="A0A3D9ZCB5"/>
<sequence>MTFSLMTTPLSSSVSWTTEPFASVTVTVFVDEPDEEPPPPVAGARAASPDVFSKLMLSVPVDVDDAEVVALVDVGAADADDTSS</sequence>
<evidence type="ECO:0000313" key="2">
    <source>
        <dbReference type="Proteomes" id="UP000256900"/>
    </source>
</evidence>
<dbReference type="Proteomes" id="UP000256900">
    <property type="component" value="Unassembled WGS sequence"/>
</dbReference>
<keyword evidence="2" id="KW-1185">Reference proteome</keyword>
<comment type="caution">
    <text evidence="1">The sequence shown here is derived from an EMBL/GenBank/DDBJ whole genome shotgun (WGS) entry which is preliminary data.</text>
</comment>
<dbReference type="EMBL" id="QUMO01000001">
    <property type="protein sequence ID" value="REF89116.1"/>
    <property type="molecule type" value="Genomic_DNA"/>
</dbReference>
<reference evidence="1 2" key="1">
    <citation type="submission" date="2018-08" db="EMBL/GenBank/DDBJ databases">
        <title>Genomic Encyclopedia of Type Strains, Phase IV (KMG-IV): sequencing the most valuable type-strain genomes for metagenomic binning, comparative biology and taxonomic classification.</title>
        <authorList>
            <person name="Goeker M."/>
        </authorList>
    </citation>
    <scope>NUCLEOTIDE SEQUENCE [LARGE SCALE GENOMIC DNA]</scope>
    <source>
        <strain evidence="1 2">BW863</strain>
    </source>
</reference>
<organism evidence="1 2">
    <name type="scientific">Methylovirgula ligni</name>
    <dbReference type="NCBI Taxonomy" id="569860"/>
    <lineage>
        <taxon>Bacteria</taxon>
        <taxon>Pseudomonadati</taxon>
        <taxon>Pseudomonadota</taxon>
        <taxon>Alphaproteobacteria</taxon>
        <taxon>Hyphomicrobiales</taxon>
        <taxon>Beijerinckiaceae</taxon>
        <taxon>Methylovirgula</taxon>
    </lineage>
</organism>
<proteinExistence type="predicted"/>